<evidence type="ECO:0000313" key="4">
    <source>
        <dbReference type="Proteomes" id="UP000070544"/>
    </source>
</evidence>
<feature type="region of interest" description="Disordered" evidence="1">
    <location>
        <begin position="1"/>
        <end position="39"/>
    </location>
</feature>
<keyword evidence="4" id="KW-1185">Reference proteome</keyword>
<dbReference type="GO" id="GO:0005739">
    <property type="term" value="C:mitochondrion"/>
    <property type="evidence" value="ECO:0007669"/>
    <property type="project" value="TreeGrafter"/>
</dbReference>
<feature type="domain" description="Elp3/MiaA/NifB-like radical SAM core" evidence="2">
    <location>
        <begin position="47"/>
        <end position="324"/>
    </location>
</feature>
<evidence type="ECO:0000313" key="3">
    <source>
        <dbReference type="EMBL" id="KXS12000.1"/>
    </source>
</evidence>
<dbReference type="PANTHER" id="PTHR13932">
    <property type="entry name" value="COPROPORPHYRINIGEN III OXIDASE"/>
    <property type="match status" value="1"/>
</dbReference>
<dbReference type="EMBL" id="KQ965792">
    <property type="protein sequence ID" value="KXS12000.1"/>
    <property type="molecule type" value="Genomic_DNA"/>
</dbReference>
<dbReference type="STRING" id="1344416.A0A139A5C9"/>
<feature type="region of interest" description="Disordered" evidence="1">
    <location>
        <begin position="110"/>
        <end position="130"/>
    </location>
</feature>
<dbReference type="Proteomes" id="UP000070544">
    <property type="component" value="Unassembled WGS sequence"/>
</dbReference>
<dbReference type="AlphaFoldDB" id="A0A139A5C9"/>
<dbReference type="SMART" id="SM00729">
    <property type="entry name" value="Elp3"/>
    <property type="match status" value="1"/>
</dbReference>
<proteinExistence type="predicted"/>
<dbReference type="OMA" id="CDNHLSL"/>
<organism evidence="3 4">
    <name type="scientific">Gonapodya prolifera (strain JEL478)</name>
    <name type="common">Monoblepharis prolifera</name>
    <dbReference type="NCBI Taxonomy" id="1344416"/>
    <lineage>
        <taxon>Eukaryota</taxon>
        <taxon>Fungi</taxon>
        <taxon>Fungi incertae sedis</taxon>
        <taxon>Chytridiomycota</taxon>
        <taxon>Chytridiomycota incertae sedis</taxon>
        <taxon>Monoblepharidomycetes</taxon>
        <taxon>Monoblepharidales</taxon>
        <taxon>Gonapodyaceae</taxon>
        <taxon>Gonapodya</taxon>
    </lineage>
</organism>
<dbReference type="GO" id="GO:0051539">
    <property type="term" value="F:4 iron, 4 sulfur cluster binding"/>
    <property type="evidence" value="ECO:0007669"/>
    <property type="project" value="TreeGrafter"/>
</dbReference>
<dbReference type="InterPro" id="IPR034505">
    <property type="entry name" value="Coproporphyrinogen-III_oxidase"/>
</dbReference>
<dbReference type="GO" id="GO:0006779">
    <property type="term" value="P:porphyrin-containing compound biosynthetic process"/>
    <property type="evidence" value="ECO:0007669"/>
    <property type="project" value="TreeGrafter"/>
</dbReference>
<dbReference type="InterPro" id="IPR007197">
    <property type="entry name" value="rSAM"/>
</dbReference>
<name>A0A139A5C9_GONPJ</name>
<gene>
    <name evidence="3" type="ORF">M427DRAFT_137567</name>
</gene>
<protein>
    <submittedName>
        <fullName evidence="3">Radical SAM enzyme</fullName>
    </submittedName>
</protein>
<dbReference type="PANTHER" id="PTHR13932:SF5">
    <property type="entry name" value="RADICAL S-ADENOSYL METHIONINE DOMAIN-CONTAINING PROTEIN 1, MITOCHONDRIAL"/>
    <property type="match status" value="1"/>
</dbReference>
<dbReference type="InterPro" id="IPR058240">
    <property type="entry name" value="rSAM_sf"/>
</dbReference>
<dbReference type="SFLD" id="SFLDS00029">
    <property type="entry name" value="Radical_SAM"/>
    <property type="match status" value="1"/>
</dbReference>
<dbReference type="Pfam" id="PF04055">
    <property type="entry name" value="Radical_SAM"/>
    <property type="match status" value="1"/>
</dbReference>
<dbReference type="OrthoDB" id="431409at2759"/>
<dbReference type="SFLD" id="SFLDG01065">
    <property type="entry name" value="anaerobic_coproporphyrinogen-I"/>
    <property type="match status" value="1"/>
</dbReference>
<accession>A0A139A5C9</accession>
<dbReference type="InterPro" id="IPR006638">
    <property type="entry name" value="Elp3/MiaA/NifB-like_rSAM"/>
</dbReference>
<evidence type="ECO:0000259" key="2">
    <source>
        <dbReference type="SMART" id="SM00729"/>
    </source>
</evidence>
<dbReference type="SUPFAM" id="SSF102114">
    <property type="entry name" value="Radical SAM enzymes"/>
    <property type="match status" value="1"/>
</dbReference>
<evidence type="ECO:0000256" key="1">
    <source>
        <dbReference type="SAM" id="MobiDB-lite"/>
    </source>
</evidence>
<sequence>MRHPHPHTLASLRMRLPRSPSTHAKRRSTTLSHQKPIPNPIEAPQHPMAVYVHWPWCTQICTFCNFNKYLKPSAQESDSLATKMKDAILSELAMTLTGADVADYLRYTPKRPLRRPSRDADESPTPVPLPTSTPLTIKSVYFGGGTPSLAPAHIVAGVLDLLSRMCRIATDVEVTVEGNPGTFPRAHLATLRAAGVNRISLGAQTFHDGTLAMLNRNHTVSDTLHTAEDVWSVFDMVEHPRPPSASSPRAPVLSVDMMTNLPRPQGGDVPSPTLEAELAAAAALRPHHMSVYELTLERGTKLWEEVERGTVDVDRGEDVRIRTWEAVAKHLGSHGYTRYEVSSYAKLPSGASLTSSSPYECGHNNWTWRGGDYIGVGPGAHGRVTVPTERDGAVRFRTYRTLDPAGWLRDVGTSGHGTRLVTPLSRATSVHELIVLGLRTSRGVSSDDVVAFVPTAGAHILADHLDLAAVRRCVEGGLLVVDEKDGGMTIRCTEKGLAVGDGLVGEIVK</sequence>
<dbReference type="GO" id="GO:0003824">
    <property type="term" value="F:catalytic activity"/>
    <property type="evidence" value="ECO:0007669"/>
    <property type="project" value="InterPro"/>
</dbReference>
<reference evidence="3 4" key="1">
    <citation type="journal article" date="2015" name="Genome Biol. Evol.">
        <title>Phylogenomic analyses indicate that early fungi evolved digesting cell walls of algal ancestors of land plants.</title>
        <authorList>
            <person name="Chang Y."/>
            <person name="Wang S."/>
            <person name="Sekimoto S."/>
            <person name="Aerts A.L."/>
            <person name="Choi C."/>
            <person name="Clum A."/>
            <person name="LaButti K.M."/>
            <person name="Lindquist E.A."/>
            <person name="Yee Ngan C."/>
            <person name="Ohm R.A."/>
            <person name="Salamov A.A."/>
            <person name="Grigoriev I.V."/>
            <person name="Spatafora J.W."/>
            <person name="Berbee M.L."/>
        </authorList>
    </citation>
    <scope>NUCLEOTIDE SEQUENCE [LARGE SCALE GENOMIC DNA]</scope>
    <source>
        <strain evidence="3 4">JEL478</strain>
    </source>
</reference>